<feature type="domain" description="Prolow-density lipoprotein receptor-related protein 1-like beta-propeller" evidence="4">
    <location>
        <begin position="151"/>
        <end position="267"/>
    </location>
</feature>
<keyword evidence="3" id="KW-0812">Transmembrane</keyword>
<feature type="region of interest" description="Disordered" evidence="2">
    <location>
        <begin position="114"/>
        <end position="139"/>
    </location>
</feature>
<dbReference type="SUPFAM" id="SSF69304">
    <property type="entry name" value="Tricorn protease N-terminal domain"/>
    <property type="match status" value="1"/>
</dbReference>
<gene>
    <name evidence="5" type="ORF">MNV_60008</name>
</gene>
<accession>A0A284VSG3</accession>
<name>A0A284VSG3_9EURY</name>
<comment type="similarity">
    <text evidence="1">Belongs to the TolB family.</text>
</comment>
<dbReference type="InterPro" id="IPR032485">
    <property type="entry name" value="LRP1-like_beta_prop"/>
</dbReference>
<dbReference type="Pfam" id="PF07676">
    <property type="entry name" value="PD40"/>
    <property type="match status" value="1"/>
</dbReference>
<reference evidence="6" key="1">
    <citation type="submission" date="2017-06" db="EMBL/GenBank/DDBJ databases">
        <authorList>
            <person name="Cremers G."/>
        </authorList>
    </citation>
    <scope>NUCLEOTIDE SEQUENCE [LARGE SCALE GENOMIC DNA]</scope>
</reference>
<dbReference type="InterPro" id="IPR011042">
    <property type="entry name" value="6-blade_b-propeller_TolB-like"/>
</dbReference>
<dbReference type="InterPro" id="IPR011659">
    <property type="entry name" value="WD40"/>
</dbReference>
<keyword evidence="6" id="KW-1185">Reference proteome</keyword>
<dbReference type="AlphaFoldDB" id="A0A284VSG3"/>
<evidence type="ECO:0000313" key="5">
    <source>
        <dbReference type="EMBL" id="SNQ62127.1"/>
    </source>
</evidence>
<sequence length="372" mass="40161">MQKVPSLGILIILLAATSAAALVSIENLRKLDIAETQLWDPALSPDGTKIAYIAYDDANDQQVFVINADGTGETKLTGGANKKWGIAWGPDKIAYVSFGEDGLEKIFVMNPDGTDNKRLIPDNTRQGSSSEDKPPVWAAPSWSPDGKSLAYTAPDEVQRQKMYIINSDGTGKRQVLNDDSRQWSPDISPDGKSIVYVSYNDKLKEELFIVDINGTAKRQLTFDEIKKNYPVWGPDGIITYVSYENLTSSGEKIFAINQDGTDKRLFVDGDYRQRGPSFSSDGRKFSYAGINPSGIVKITTGDTAGITATSAPTVLTPAETTPAITETAHPTPVATKTPAAGGVDLTTMLLMLVIIAIVLLAILIIANTLSKK</sequence>
<dbReference type="EMBL" id="FZMP01000207">
    <property type="protein sequence ID" value="SNQ62127.1"/>
    <property type="molecule type" value="Genomic_DNA"/>
</dbReference>
<dbReference type="InterPro" id="IPR015943">
    <property type="entry name" value="WD40/YVTN_repeat-like_dom_sf"/>
</dbReference>
<organism evidence="5 6">
    <name type="scientific">Candidatus Methanoperedens nitratireducens</name>
    <dbReference type="NCBI Taxonomy" id="1392998"/>
    <lineage>
        <taxon>Archaea</taxon>
        <taxon>Methanobacteriati</taxon>
        <taxon>Methanobacteriota</taxon>
        <taxon>Stenosarchaea group</taxon>
        <taxon>Methanomicrobia</taxon>
        <taxon>Methanosarcinales</taxon>
        <taxon>ANME-2 cluster</taxon>
        <taxon>Candidatus Methanoperedentaceae</taxon>
        <taxon>Candidatus Methanoperedens</taxon>
    </lineage>
</organism>
<keyword evidence="3" id="KW-0472">Membrane</keyword>
<dbReference type="Proteomes" id="UP000218615">
    <property type="component" value="Unassembled WGS sequence"/>
</dbReference>
<evidence type="ECO:0000256" key="1">
    <source>
        <dbReference type="ARBA" id="ARBA00009820"/>
    </source>
</evidence>
<dbReference type="PANTHER" id="PTHR36842">
    <property type="entry name" value="PROTEIN TOLB HOMOLOG"/>
    <property type="match status" value="1"/>
</dbReference>
<evidence type="ECO:0000256" key="3">
    <source>
        <dbReference type="SAM" id="Phobius"/>
    </source>
</evidence>
<evidence type="ECO:0000256" key="2">
    <source>
        <dbReference type="SAM" id="MobiDB-lite"/>
    </source>
</evidence>
<dbReference type="OrthoDB" id="25019at2157"/>
<evidence type="ECO:0000313" key="6">
    <source>
        <dbReference type="Proteomes" id="UP000218615"/>
    </source>
</evidence>
<dbReference type="RefSeq" id="WP_096206734.1">
    <property type="nucleotide sequence ID" value="NZ_FZMP01000207.1"/>
</dbReference>
<keyword evidence="3" id="KW-1133">Transmembrane helix</keyword>
<dbReference type="Pfam" id="PF16472">
    <property type="entry name" value="DUF5050"/>
    <property type="match status" value="1"/>
</dbReference>
<dbReference type="PANTHER" id="PTHR36842:SF1">
    <property type="entry name" value="PROTEIN TOLB"/>
    <property type="match status" value="1"/>
</dbReference>
<proteinExistence type="inferred from homology"/>
<feature type="transmembrane region" description="Helical" evidence="3">
    <location>
        <begin position="348"/>
        <end position="369"/>
    </location>
</feature>
<protein>
    <recommendedName>
        <fullName evidence="4">Prolow-density lipoprotein receptor-related protein 1-like beta-propeller domain-containing protein</fullName>
    </recommendedName>
</protein>
<dbReference type="Gene3D" id="2.120.10.30">
    <property type="entry name" value="TolB, C-terminal domain"/>
    <property type="match status" value="1"/>
</dbReference>
<evidence type="ECO:0000259" key="4">
    <source>
        <dbReference type="Pfam" id="PF16472"/>
    </source>
</evidence>
<dbReference type="Gene3D" id="2.130.10.10">
    <property type="entry name" value="YVTN repeat-like/Quinoprotein amine dehydrogenase"/>
    <property type="match status" value="1"/>
</dbReference>